<evidence type="ECO:0000256" key="11">
    <source>
        <dbReference type="ARBA" id="ARBA00048988"/>
    </source>
</evidence>
<proteinExistence type="inferred from homology"/>
<evidence type="ECO:0000313" key="16">
    <source>
        <dbReference type="Proteomes" id="UP000306808"/>
    </source>
</evidence>
<dbReference type="InterPro" id="IPR000212">
    <property type="entry name" value="DNA_helicase_UvrD/REP"/>
</dbReference>
<dbReference type="InterPro" id="IPR014017">
    <property type="entry name" value="DNA_helicase_UvrD-like_C"/>
</dbReference>
<comment type="caution">
    <text evidence="15">The sequence shown here is derived from an EMBL/GenBank/DDBJ whole genome shotgun (WGS) entry which is preliminary data.</text>
</comment>
<feature type="binding site" evidence="12">
    <location>
        <begin position="26"/>
        <end position="33"/>
    </location>
    <ligand>
        <name>ATP</name>
        <dbReference type="ChEBI" id="CHEBI:30616"/>
    </ligand>
</feature>
<dbReference type="EC" id="5.6.2.4" evidence="9"/>
<dbReference type="Pfam" id="PF13361">
    <property type="entry name" value="UvrD_C"/>
    <property type="match status" value="1"/>
</dbReference>
<comment type="similarity">
    <text evidence="1">Belongs to the helicase family. UvrD subfamily.</text>
</comment>
<keyword evidence="4 12" id="KW-0347">Helicase</keyword>
<dbReference type="SUPFAM" id="SSF52540">
    <property type="entry name" value="P-loop containing nucleoside triphosphate hydrolases"/>
    <property type="match status" value="1"/>
</dbReference>
<dbReference type="PANTHER" id="PTHR11070">
    <property type="entry name" value="UVRD / RECB / PCRA DNA HELICASE FAMILY MEMBER"/>
    <property type="match status" value="1"/>
</dbReference>
<evidence type="ECO:0000256" key="8">
    <source>
        <dbReference type="ARBA" id="ARBA00034617"/>
    </source>
</evidence>
<dbReference type="Gene3D" id="1.10.486.10">
    <property type="entry name" value="PCRA, domain 4"/>
    <property type="match status" value="1"/>
</dbReference>
<keyword evidence="2 12" id="KW-0547">Nucleotide-binding</keyword>
<evidence type="ECO:0000256" key="1">
    <source>
        <dbReference type="ARBA" id="ARBA00009922"/>
    </source>
</evidence>
<dbReference type="InterPro" id="IPR013986">
    <property type="entry name" value="DExx_box_DNA_helicase_dom_sf"/>
</dbReference>
<protein>
    <recommendedName>
        <fullName evidence="9">DNA 3'-5' helicase</fullName>
        <ecNumber evidence="9">5.6.2.4</ecNumber>
    </recommendedName>
    <alternativeName>
        <fullName evidence="10">DNA 3'-5' helicase II</fullName>
    </alternativeName>
</protein>
<evidence type="ECO:0000256" key="9">
    <source>
        <dbReference type="ARBA" id="ARBA00034808"/>
    </source>
</evidence>
<evidence type="ECO:0000313" key="15">
    <source>
        <dbReference type="EMBL" id="TJZ62762.1"/>
    </source>
</evidence>
<dbReference type="Gene3D" id="3.40.50.300">
    <property type="entry name" value="P-loop containing nucleotide triphosphate hydrolases"/>
    <property type="match status" value="2"/>
</dbReference>
<evidence type="ECO:0000259" key="14">
    <source>
        <dbReference type="PROSITE" id="PS51217"/>
    </source>
</evidence>
<dbReference type="GO" id="GO:0016887">
    <property type="term" value="F:ATP hydrolysis activity"/>
    <property type="evidence" value="ECO:0007669"/>
    <property type="project" value="RHEA"/>
</dbReference>
<evidence type="ECO:0000256" key="12">
    <source>
        <dbReference type="PROSITE-ProRule" id="PRU00560"/>
    </source>
</evidence>
<dbReference type="OrthoDB" id="9810135at2"/>
<dbReference type="Pfam" id="PF21196">
    <property type="entry name" value="PcrA_UvrD_tudor"/>
    <property type="match status" value="1"/>
</dbReference>
<dbReference type="Pfam" id="PF00580">
    <property type="entry name" value="UvrD-helicase"/>
    <property type="match status" value="1"/>
</dbReference>
<evidence type="ECO:0000256" key="4">
    <source>
        <dbReference type="ARBA" id="ARBA00022806"/>
    </source>
</evidence>
<evidence type="ECO:0000259" key="13">
    <source>
        <dbReference type="PROSITE" id="PS51198"/>
    </source>
</evidence>
<evidence type="ECO:0000256" key="3">
    <source>
        <dbReference type="ARBA" id="ARBA00022801"/>
    </source>
</evidence>
<accession>A0A4U0P7M7</accession>
<dbReference type="GO" id="GO:0005829">
    <property type="term" value="C:cytosol"/>
    <property type="evidence" value="ECO:0007669"/>
    <property type="project" value="TreeGrafter"/>
</dbReference>
<dbReference type="Proteomes" id="UP000306808">
    <property type="component" value="Unassembled WGS sequence"/>
</dbReference>
<keyword evidence="5 12" id="KW-0067">ATP-binding</keyword>
<evidence type="ECO:0000256" key="5">
    <source>
        <dbReference type="ARBA" id="ARBA00022840"/>
    </source>
</evidence>
<evidence type="ECO:0000256" key="10">
    <source>
        <dbReference type="ARBA" id="ARBA00034923"/>
    </source>
</evidence>
<dbReference type="EMBL" id="SUME01000001">
    <property type="protein sequence ID" value="TJZ62762.1"/>
    <property type="molecule type" value="Genomic_DNA"/>
</dbReference>
<dbReference type="RefSeq" id="WP_136898950.1">
    <property type="nucleotide sequence ID" value="NZ_SUME01000001.1"/>
</dbReference>
<dbReference type="GO" id="GO:0003677">
    <property type="term" value="F:DNA binding"/>
    <property type="evidence" value="ECO:0007669"/>
    <property type="project" value="UniProtKB-KW"/>
</dbReference>
<dbReference type="PANTHER" id="PTHR11070:SF2">
    <property type="entry name" value="ATP-DEPENDENT DNA HELICASE SRS2"/>
    <property type="match status" value="1"/>
</dbReference>
<evidence type="ECO:0000256" key="7">
    <source>
        <dbReference type="ARBA" id="ARBA00023235"/>
    </source>
</evidence>
<dbReference type="InterPro" id="IPR027417">
    <property type="entry name" value="P-loop_NTPase"/>
</dbReference>
<keyword evidence="3 12" id="KW-0378">Hydrolase</keyword>
<dbReference type="GO" id="GO:0005524">
    <property type="term" value="F:ATP binding"/>
    <property type="evidence" value="ECO:0007669"/>
    <property type="project" value="UniProtKB-UniRule"/>
</dbReference>
<reference evidence="15 16" key="1">
    <citation type="submission" date="2019-04" db="EMBL/GenBank/DDBJ databases">
        <title>Sphingobacterium olei sp. nov., isolated from oil-contaminated soil.</title>
        <authorList>
            <person name="Liu B."/>
        </authorList>
    </citation>
    <scope>NUCLEOTIDE SEQUENCE [LARGE SCALE GENOMIC DNA]</scope>
    <source>
        <strain evidence="15 16">HAL-9</strain>
    </source>
</reference>
<feature type="domain" description="UvrD-like helicase C-terminal" evidence="14">
    <location>
        <begin position="290"/>
        <end position="566"/>
    </location>
</feature>
<sequence length="755" mass="86395">MDYLAGLNPSQRAAVEQTEGPVMIVAGAGSGKTRVITYRVAHLINKGVDPFNILVLTFTNKAAKEMRERIMKVVGLEAKNIWMGTFHSIFARILRVEAEHIGYPKNFTIYDTDDTKSLLRAILKEMNLDDKLYNVNHVYGRISSAKNNLISPQEYNKNEAILAEDRENGRGQLGEIYMTYAQRCYRAGAMDFDDLLFKTNVLLNKFPEVLHKYQHQFKYLMVDEYQDTNFSQYLIVKRLAAVNENICVVGDDAQSIYAFRGANIQNILNFQKDYPDVKVYKLEQNYRSTKMIVNAANSIIANNKNQLEKNVFSDNEEGDKIKVARAFSDNEEGKIVAEAIIQDKSIKSLDYKDFAILYRTNAQSRAMEEALRKLNIPYKIYGGTSFYQRKEIKDLIAYFRLTYNPNDEEALKRVINYPRRGIGDTTVEKLIVAADQHQYRIWDVVANAQMFLDGRSFTSVSNFALMIQSFQAVGNNHNAFDTAMHIAQHSGILKDLYEDKSVEGLNRYENIQELLNGIKEFSEREDIEEKGLDVFLQDVALLTNDDNDKNPNADTVSLMTIHSSKGLEFSNVFIVGLEENLFPSQLSLNSRTELEEERRLFYVAVTRAEKRLHLSYATSRYRWGTLNNCEPSRFLDELNPACLELDFKPRISSKEDDGFQSERITWQQKDTFSKPKPKIVKTTSILPKAHVPTAGFVPSDTSILQVGMEVEHERFGFGEVVNLEGNKPDMKATISFKELGQKQLLLKFAKLRIVQ</sequence>
<comment type="catalytic activity">
    <reaction evidence="11">
        <text>ATP + H2O = ADP + phosphate + H(+)</text>
        <dbReference type="Rhea" id="RHEA:13065"/>
        <dbReference type="ChEBI" id="CHEBI:15377"/>
        <dbReference type="ChEBI" id="CHEBI:15378"/>
        <dbReference type="ChEBI" id="CHEBI:30616"/>
        <dbReference type="ChEBI" id="CHEBI:43474"/>
        <dbReference type="ChEBI" id="CHEBI:456216"/>
        <dbReference type="EC" id="5.6.2.4"/>
    </reaction>
</comment>
<feature type="domain" description="UvrD-like helicase ATP-binding" evidence="13">
    <location>
        <begin position="5"/>
        <end position="289"/>
    </location>
</feature>
<dbReference type="CDD" id="cd18807">
    <property type="entry name" value="SF1_C_UvrD"/>
    <property type="match status" value="1"/>
</dbReference>
<dbReference type="Gene3D" id="1.10.10.160">
    <property type="match status" value="1"/>
</dbReference>
<dbReference type="InterPro" id="IPR014016">
    <property type="entry name" value="UvrD-like_ATP-bd"/>
</dbReference>
<dbReference type="AlphaFoldDB" id="A0A4U0P7M7"/>
<keyword evidence="7" id="KW-0413">Isomerase</keyword>
<evidence type="ECO:0000256" key="2">
    <source>
        <dbReference type="ARBA" id="ARBA00022741"/>
    </source>
</evidence>
<dbReference type="PROSITE" id="PS51198">
    <property type="entry name" value="UVRD_HELICASE_ATP_BIND"/>
    <property type="match status" value="1"/>
</dbReference>
<keyword evidence="16" id="KW-1185">Reference proteome</keyword>
<dbReference type="GO" id="GO:0033202">
    <property type="term" value="C:DNA helicase complex"/>
    <property type="evidence" value="ECO:0007669"/>
    <property type="project" value="TreeGrafter"/>
</dbReference>
<gene>
    <name evidence="15" type="ORF">FAZ15_00175</name>
</gene>
<evidence type="ECO:0000256" key="6">
    <source>
        <dbReference type="ARBA" id="ARBA00023125"/>
    </source>
</evidence>
<dbReference type="PROSITE" id="PS51217">
    <property type="entry name" value="UVRD_HELICASE_CTER"/>
    <property type="match status" value="1"/>
</dbReference>
<dbReference type="GO" id="GO:0000725">
    <property type="term" value="P:recombinational repair"/>
    <property type="evidence" value="ECO:0007669"/>
    <property type="project" value="TreeGrafter"/>
</dbReference>
<organism evidence="15 16">
    <name type="scientific">Sphingobacterium olei</name>
    <dbReference type="NCBI Taxonomy" id="2571155"/>
    <lineage>
        <taxon>Bacteria</taxon>
        <taxon>Pseudomonadati</taxon>
        <taxon>Bacteroidota</taxon>
        <taxon>Sphingobacteriia</taxon>
        <taxon>Sphingobacteriales</taxon>
        <taxon>Sphingobacteriaceae</taxon>
        <taxon>Sphingobacterium</taxon>
    </lineage>
</organism>
<keyword evidence="6" id="KW-0238">DNA-binding</keyword>
<name>A0A4U0P7M7_9SPHI</name>
<comment type="catalytic activity">
    <reaction evidence="8">
        <text>Couples ATP hydrolysis with the unwinding of duplex DNA by translocating in the 3'-5' direction.</text>
        <dbReference type="EC" id="5.6.2.4"/>
    </reaction>
</comment>
<dbReference type="CDD" id="cd17932">
    <property type="entry name" value="DEXQc_UvrD"/>
    <property type="match status" value="1"/>
</dbReference>
<dbReference type="GO" id="GO:0043138">
    <property type="term" value="F:3'-5' DNA helicase activity"/>
    <property type="evidence" value="ECO:0007669"/>
    <property type="project" value="UniProtKB-EC"/>
</dbReference>